<dbReference type="Pfam" id="PF05701">
    <property type="entry name" value="WEMBL"/>
    <property type="match status" value="1"/>
</dbReference>
<feature type="non-terminal residue" evidence="4">
    <location>
        <position position="1"/>
    </location>
</feature>
<feature type="region of interest" description="Disordered" evidence="3">
    <location>
        <begin position="861"/>
        <end position="926"/>
    </location>
</feature>
<evidence type="ECO:0000256" key="2">
    <source>
        <dbReference type="SAM" id="Coils"/>
    </source>
</evidence>
<accession>A0AA38G1V6</accession>
<protein>
    <submittedName>
        <fullName evidence="4">Uncharacterized protein</fullName>
    </submittedName>
</protein>
<proteinExistence type="inferred from homology"/>
<evidence type="ECO:0000256" key="3">
    <source>
        <dbReference type="SAM" id="MobiDB-lite"/>
    </source>
</evidence>
<feature type="compositionally biased region" description="Polar residues" evidence="3">
    <location>
        <begin position="103"/>
        <end position="117"/>
    </location>
</feature>
<feature type="region of interest" description="Disordered" evidence="3">
    <location>
        <begin position="233"/>
        <end position="254"/>
    </location>
</feature>
<dbReference type="InterPro" id="IPR008545">
    <property type="entry name" value="Web"/>
</dbReference>
<comment type="caution">
    <text evidence="4">The sequence shown here is derived from an EMBL/GenBank/DDBJ whole genome shotgun (WGS) entry which is preliminary data.</text>
</comment>
<dbReference type="Proteomes" id="UP000824469">
    <property type="component" value="Unassembled WGS sequence"/>
</dbReference>
<gene>
    <name evidence="4" type="ORF">KI387_022126</name>
</gene>
<feature type="compositionally biased region" description="Basic and acidic residues" evidence="3">
    <location>
        <begin position="127"/>
        <end position="147"/>
    </location>
</feature>
<dbReference type="GO" id="GO:0009904">
    <property type="term" value="P:chloroplast accumulation movement"/>
    <property type="evidence" value="ECO:0007669"/>
    <property type="project" value="TreeGrafter"/>
</dbReference>
<feature type="compositionally biased region" description="Basic and acidic residues" evidence="3">
    <location>
        <begin position="190"/>
        <end position="210"/>
    </location>
</feature>
<dbReference type="OMA" id="QETHRWE"/>
<evidence type="ECO:0000313" key="4">
    <source>
        <dbReference type="EMBL" id="KAH9313499.1"/>
    </source>
</evidence>
<keyword evidence="5" id="KW-1185">Reference proteome</keyword>
<feature type="region of interest" description="Disordered" evidence="3">
    <location>
        <begin position="181"/>
        <end position="210"/>
    </location>
</feature>
<feature type="compositionally biased region" description="Basic and acidic residues" evidence="3">
    <location>
        <begin position="861"/>
        <end position="871"/>
    </location>
</feature>
<feature type="coiled-coil region" evidence="2">
    <location>
        <begin position="514"/>
        <end position="733"/>
    </location>
</feature>
<dbReference type="EMBL" id="JAHRHJ020000005">
    <property type="protein sequence ID" value="KAH9313499.1"/>
    <property type="molecule type" value="Genomic_DNA"/>
</dbReference>
<feature type="region of interest" description="Disordered" evidence="3">
    <location>
        <begin position="46"/>
        <end position="147"/>
    </location>
</feature>
<evidence type="ECO:0000256" key="1">
    <source>
        <dbReference type="ARBA" id="ARBA00005485"/>
    </source>
</evidence>
<feature type="coiled-coil region" evidence="2">
    <location>
        <begin position="330"/>
        <end position="392"/>
    </location>
</feature>
<keyword evidence="2" id="KW-0175">Coiled coil</keyword>
<dbReference type="PANTHER" id="PTHR32054:SF31">
    <property type="entry name" value="PROTEIN WEAK CHLOROPLAST MOVEMENT UNDER BLUE LIGHT 1"/>
    <property type="match status" value="1"/>
</dbReference>
<organism evidence="4 5">
    <name type="scientific">Taxus chinensis</name>
    <name type="common">Chinese yew</name>
    <name type="synonym">Taxus wallichiana var. chinensis</name>
    <dbReference type="NCBI Taxonomy" id="29808"/>
    <lineage>
        <taxon>Eukaryota</taxon>
        <taxon>Viridiplantae</taxon>
        <taxon>Streptophyta</taxon>
        <taxon>Embryophyta</taxon>
        <taxon>Tracheophyta</taxon>
        <taxon>Spermatophyta</taxon>
        <taxon>Pinopsida</taxon>
        <taxon>Pinidae</taxon>
        <taxon>Conifers II</taxon>
        <taxon>Cupressales</taxon>
        <taxon>Taxaceae</taxon>
        <taxon>Taxus</taxon>
    </lineage>
</organism>
<feature type="compositionally biased region" description="Polar residues" evidence="3">
    <location>
        <begin position="916"/>
        <end position="926"/>
    </location>
</feature>
<comment type="similarity">
    <text evidence="1">Belongs to the WEB family.</text>
</comment>
<evidence type="ECO:0000313" key="5">
    <source>
        <dbReference type="Proteomes" id="UP000824469"/>
    </source>
</evidence>
<name>A0AA38G1V6_TAXCH</name>
<dbReference type="AlphaFoldDB" id="A0AA38G1V6"/>
<dbReference type="GO" id="GO:0009903">
    <property type="term" value="P:chloroplast avoidance movement"/>
    <property type="evidence" value="ECO:0007669"/>
    <property type="project" value="TreeGrafter"/>
</dbReference>
<sequence>IFVISEGMEGTEMPVVEKIKSSSHVPIDESSKNEIDVGLPVAHNLTSSSEENVVEASETSSALPSDTSKELESGSSKELLINESQRTDADTGYTPNLLKESETSNNDITDMDTTLQPRMNDPVADVDSSHMDSVESFDSSHERKTHGEDNAELIDTEPSTTHIEKETVQSEEKEIVHAEKEIVQSENDEVDHTEKETVQSEKNEIDHSEKEIVHSEKIEIDHSEIETVQFEEKKMHHTEKETVKPEGRELDHTEKEMVQSGRKEIDHAMRETAQSDNKDIESFHHAEETVVTNRGEIDTAAPFESVKEAVTMFGGIVDWKAQKILNMEKRHFVEAELQRVQEELPELKKQLAAAEDEKAQVLKELDSMKRLIEELTLNLERAQTAEEQATQDSELARLRVEEIEKGVTDEVSVAWKTQIEVAKTRHATALADLLAVKNELETMKSEYQHLMKDRDLAIKKAEEASYASEEMEKKVDELTLELIATKDSLEMAHVTHQEAEERRVAAAISKEQEAAVRAREIMHATEELERLKRELAFTEDLNSKHETASSRLQSLKAELASYKEAESKLVAESAEAEESLAKAKHKLEQAKVAEVKAVTALESTRTELEEIKTNFKAATEEVARLTVAVESLRAELAGEKAAFATMRQREGMASITVAALEAELKKASEELELAQAGQRQAKESMTELPKALQQAATEADGAKAIAEVARDNMRKSREEIEQARAATSTAESRFQAAIKEMEAAKASEAIALNAIKALNESESAGGSSEANKSAGVTLSLEEYYALSKRAHEAEELANSRVAAAVAQIDTAKDSQENVMKRLEEASKEINARKDALQDALKKAGEAKAGKLAVEDELRKWRADNEQRRRTGEGATEMKNPMAPQSPVSNGKDMSGSIRNDQSRMKEQGGTEEVALGTQSQAVSTKISSTENFRSIETEDGQFSTKRKRRSLFPRIVMFLMRKKNQLLK</sequence>
<feature type="compositionally biased region" description="Low complexity" evidence="3">
    <location>
        <begin position="46"/>
        <end position="62"/>
    </location>
</feature>
<dbReference type="PANTHER" id="PTHR32054">
    <property type="entry name" value="HEAVY CHAIN, PUTATIVE, EXPRESSED-RELATED-RELATED"/>
    <property type="match status" value="1"/>
</dbReference>
<feature type="coiled-coil region" evidence="2">
    <location>
        <begin position="433"/>
        <end position="488"/>
    </location>
</feature>
<reference evidence="4 5" key="1">
    <citation type="journal article" date="2021" name="Nat. Plants">
        <title>The Taxus genome provides insights into paclitaxel biosynthesis.</title>
        <authorList>
            <person name="Xiong X."/>
            <person name="Gou J."/>
            <person name="Liao Q."/>
            <person name="Li Y."/>
            <person name="Zhou Q."/>
            <person name="Bi G."/>
            <person name="Li C."/>
            <person name="Du R."/>
            <person name="Wang X."/>
            <person name="Sun T."/>
            <person name="Guo L."/>
            <person name="Liang H."/>
            <person name="Lu P."/>
            <person name="Wu Y."/>
            <person name="Zhang Z."/>
            <person name="Ro D.K."/>
            <person name="Shang Y."/>
            <person name="Huang S."/>
            <person name="Yan J."/>
        </authorList>
    </citation>
    <scope>NUCLEOTIDE SEQUENCE [LARGE SCALE GENOMIC DNA]</scope>
    <source>
        <strain evidence="4">Ta-2019</strain>
    </source>
</reference>
<dbReference type="GO" id="GO:0005829">
    <property type="term" value="C:cytosol"/>
    <property type="evidence" value="ECO:0007669"/>
    <property type="project" value="TreeGrafter"/>
</dbReference>
<feature type="coiled-coil region" evidence="2">
    <location>
        <begin position="805"/>
        <end position="846"/>
    </location>
</feature>